<sequence>MQSELTLPDEWRRLLGSFKHVFSHVVCNMNPFHTKPETTTSCSCVGVGGPRRIWHSYACDVGVVVVTEQS</sequence>
<evidence type="ECO:0000313" key="1">
    <source>
        <dbReference type="EMBL" id="SBP41931.1"/>
    </source>
</evidence>
<proteinExistence type="predicted"/>
<dbReference type="AlphaFoldDB" id="A0A1A7ZHZ2"/>
<organism evidence="1">
    <name type="scientific">Nothobranchius furzeri</name>
    <name type="common">Turquoise killifish</name>
    <dbReference type="NCBI Taxonomy" id="105023"/>
    <lineage>
        <taxon>Eukaryota</taxon>
        <taxon>Metazoa</taxon>
        <taxon>Chordata</taxon>
        <taxon>Craniata</taxon>
        <taxon>Vertebrata</taxon>
        <taxon>Euteleostomi</taxon>
        <taxon>Actinopterygii</taxon>
        <taxon>Neopterygii</taxon>
        <taxon>Teleostei</taxon>
        <taxon>Neoteleostei</taxon>
        <taxon>Acanthomorphata</taxon>
        <taxon>Ovalentaria</taxon>
        <taxon>Atherinomorphae</taxon>
        <taxon>Cyprinodontiformes</taxon>
        <taxon>Nothobranchiidae</taxon>
        <taxon>Nothobranchius</taxon>
    </lineage>
</organism>
<gene>
    <name evidence="1" type="primary">RAC1</name>
</gene>
<dbReference type="EMBL" id="HADY01003446">
    <property type="protein sequence ID" value="SBP41931.1"/>
    <property type="molecule type" value="Transcribed_RNA"/>
</dbReference>
<reference evidence="1" key="2">
    <citation type="submission" date="2016-06" db="EMBL/GenBank/DDBJ databases">
        <title>The genome of a short-lived fish provides insights into sex chromosome evolution and the genetic control of aging.</title>
        <authorList>
            <person name="Reichwald K."/>
            <person name="Felder M."/>
            <person name="Petzold A."/>
            <person name="Koch P."/>
            <person name="Groth M."/>
            <person name="Platzer M."/>
        </authorList>
    </citation>
    <scope>NUCLEOTIDE SEQUENCE</scope>
    <source>
        <tissue evidence="1">Brain</tissue>
    </source>
</reference>
<feature type="non-terminal residue" evidence="1">
    <location>
        <position position="70"/>
    </location>
</feature>
<accession>A0A1A7ZHZ2</accession>
<name>A0A1A7ZHZ2_NOTFU</name>
<protein>
    <submittedName>
        <fullName evidence="1">Ras-related C3 botulinum toxin substrate 1 (Rho family, small GTP binding protein Rac1)</fullName>
    </submittedName>
</protein>
<reference evidence="1" key="1">
    <citation type="submission" date="2016-05" db="EMBL/GenBank/DDBJ databases">
        <authorList>
            <person name="Lavstsen T."/>
            <person name="Jespersen J.S."/>
        </authorList>
    </citation>
    <scope>NUCLEOTIDE SEQUENCE</scope>
    <source>
        <tissue evidence="1">Brain</tissue>
    </source>
</reference>